<evidence type="ECO:0000259" key="10">
    <source>
        <dbReference type="Pfam" id="PF01379"/>
    </source>
</evidence>
<dbReference type="Gene3D" id="3.30.160.40">
    <property type="entry name" value="Porphobilinogen deaminase, C-terminal domain"/>
    <property type="match status" value="1"/>
</dbReference>
<dbReference type="PROSITE" id="PS00533">
    <property type="entry name" value="PORPHOBILINOGEN_DEAM"/>
    <property type="match status" value="1"/>
</dbReference>
<dbReference type="FunFam" id="3.30.160.40:FF:000001">
    <property type="entry name" value="Porphobilinogen deaminase"/>
    <property type="match status" value="1"/>
</dbReference>
<evidence type="ECO:0000256" key="7">
    <source>
        <dbReference type="ARBA" id="ARBA00023244"/>
    </source>
</evidence>
<dbReference type="FunFam" id="3.40.190.10:FF:000101">
    <property type="entry name" value="Porphobilinogen deaminase, chloroplastic"/>
    <property type="match status" value="1"/>
</dbReference>
<dbReference type="EMBL" id="HBER01042966">
    <property type="protein sequence ID" value="CAD8546363.1"/>
    <property type="molecule type" value="Transcribed_RNA"/>
</dbReference>
<evidence type="ECO:0000256" key="6">
    <source>
        <dbReference type="ARBA" id="ARBA00022679"/>
    </source>
</evidence>
<evidence type="ECO:0000256" key="5">
    <source>
        <dbReference type="ARBA" id="ARBA00012655"/>
    </source>
</evidence>
<dbReference type="InterPro" id="IPR036803">
    <property type="entry name" value="Porphobilinogen_deaminase_C_sf"/>
</dbReference>
<dbReference type="InterPro" id="IPR022417">
    <property type="entry name" value="Porphobilin_deaminase_N"/>
</dbReference>
<feature type="domain" description="Porphobilinogen deaminase C-terminal" evidence="11">
    <location>
        <begin position="273"/>
        <end position="341"/>
    </location>
</feature>
<keyword evidence="9" id="KW-0732">Signal</keyword>
<gene>
    <name evidence="12" type="ORF">CLEP1334_LOCUS21653</name>
</gene>
<feature type="non-terminal residue" evidence="12">
    <location>
        <position position="1"/>
    </location>
</feature>
<comment type="pathway">
    <text evidence="3">Porphyrin-containing compound metabolism; protoporphyrin-IX biosynthesis; coproporphyrinogen-III from 5-aminolevulinate: step 2/4.</text>
</comment>
<evidence type="ECO:0000256" key="2">
    <source>
        <dbReference type="ARBA" id="ARBA00002869"/>
    </source>
</evidence>
<dbReference type="SUPFAM" id="SSF53850">
    <property type="entry name" value="Periplasmic binding protein-like II"/>
    <property type="match status" value="1"/>
</dbReference>
<dbReference type="InterPro" id="IPR022418">
    <property type="entry name" value="Porphobilinogen_deaminase_C"/>
</dbReference>
<dbReference type="PANTHER" id="PTHR11557">
    <property type="entry name" value="PORPHOBILINOGEN DEAMINASE"/>
    <property type="match status" value="1"/>
</dbReference>
<dbReference type="PANTHER" id="PTHR11557:SF0">
    <property type="entry name" value="PORPHOBILINOGEN DEAMINASE"/>
    <property type="match status" value="1"/>
</dbReference>
<dbReference type="AlphaFoldDB" id="A0A7S0JBZ4"/>
<dbReference type="UniPathway" id="UPA00251">
    <property type="reaction ID" value="UER00319"/>
</dbReference>
<dbReference type="GO" id="GO:0006782">
    <property type="term" value="P:protoporphyrinogen IX biosynthetic process"/>
    <property type="evidence" value="ECO:0007669"/>
    <property type="project" value="UniProtKB-UniPathway"/>
</dbReference>
<feature type="domain" description="Porphobilinogen deaminase N-terminal" evidence="10">
    <location>
        <begin position="47"/>
        <end position="259"/>
    </location>
</feature>
<comment type="function">
    <text evidence="2">Tetrapolymerization of the monopyrrole PBG into the hydroxymethylbilane pre-uroporphyrinogen in several discrete steps.</text>
</comment>
<dbReference type="GO" id="GO:0004418">
    <property type="term" value="F:hydroxymethylbilane synthase activity"/>
    <property type="evidence" value="ECO:0007669"/>
    <property type="project" value="UniProtKB-EC"/>
</dbReference>
<dbReference type="InterPro" id="IPR022419">
    <property type="entry name" value="Porphobilin_deaminase_cofac_BS"/>
</dbReference>
<evidence type="ECO:0000256" key="9">
    <source>
        <dbReference type="SAM" id="SignalP"/>
    </source>
</evidence>
<evidence type="ECO:0000313" key="12">
    <source>
        <dbReference type="EMBL" id="CAD8546363.1"/>
    </source>
</evidence>
<sequence length="376" mass="39668">VGGTMASLLVSSLLCGASAAFAPANGRAALPARARSGVLMSAAEPLIKLGTRGSPLALAQAYETKRRLAAAFPDELGDDSAVEIKVIKTTGDMVLDKALKELGGKGLFTKELDVQLLNGGVDVCVHSMKDVPTWLVPGTVLPCNLEREDTRDAWISASGAAPSELPAGSVIGTASLRRQAQLLAKNPGLKCVNFRGNVQTRLKKLQEGIVDATLLAHAGLRRMEMTEHITRVLEFDEMLPAVAQGAIGIQCREGDERILRYLDALNHPDTKVAVDCERAFLAALDGNCRTPIAGQARLVDGQLLFQGLVAKPDGSIVYETSRAGAIEQAVQMGTEAGTELKAKCGSMEEFFLGEDVAPEPVSSMTGKTTDGLGGYQ</sequence>
<dbReference type="Pfam" id="PF01379">
    <property type="entry name" value="Porphobil_deam"/>
    <property type="match status" value="1"/>
</dbReference>
<feature type="chain" id="PRO_5031201825" description="hydroxymethylbilane synthase" evidence="9">
    <location>
        <begin position="20"/>
        <end position="376"/>
    </location>
</feature>
<evidence type="ECO:0000256" key="8">
    <source>
        <dbReference type="ARBA" id="ARBA00033064"/>
    </source>
</evidence>
<organism evidence="12">
    <name type="scientific">Calcidiscus leptoporus</name>
    <dbReference type="NCBI Taxonomy" id="127549"/>
    <lineage>
        <taxon>Eukaryota</taxon>
        <taxon>Haptista</taxon>
        <taxon>Haptophyta</taxon>
        <taxon>Prymnesiophyceae</taxon>
        <taxon>Coccolithales</taxon>
        <taxon>Calcidiscaceae</taxon>
        <taxon>Calcidiscus</taxon>
    </lineage>
</organism>
<proteinExistence type="inferred from homology"/>
<name>A0A7S0JBZ4_9EUKA</name>
<dbReference type="NCBIfam" id="TIGR00212">
    <property type="entry name" value="hemC"/>
    <property type="match status" value="1"/>
</dbReference>
<evidence type="ECO:0000259" key="11">
    <source>
        <dbReference type="Pfam" id="PF03900"/>
    </source>
</evidence>
<evidence type="ECO:0000256" key="3">
    <source>
        <dbReference type="ARBA" id="ARBA00004735"/>
    </source>
</evidence>
<evidence type="ECO:0000256" key="4">
    <source>
        <dbReference type="ARBA" id="ARBA00005638"/>
    </source>
</evidence>
<dbReference type="CDD" id="cd13648">
    <property type="entry name" value="PBP2_PBGD_1"/>
    <property type="match status" value="1"/>
</dbReference>
<evidence type="ECO:0000256" key="1">
    <source>
        <dbReference type="ARBA" id="ARBA00001916"/>
    </source>
</evidence>
<keyword evidence="7" id="KW-0627">Porphyrin biosynthesis</keyword>
<dbReference type="SUPFAM" id="SSF54782">
    <property type="entry name" value="Porphobilinogen deaminase (hydroxymethylbilane synthase), C-terminal domain"/>
    <property type="match status" value="1"/>
</dbReference>
<comment type="cofactor">
    <cofactor evidence="1">
        <name>dipyrromethane</name>
        <dbReference type="ChEBI" id="CHEBI:60342"/>
    </cofactor>
</comment>
<dbReference type="EC" id="2.5.1.61" evidence="5"/>
<accession>A0A7S0JBZ4</accession>
<dbReference type="HAMAP" id="MF_00260">
    <property type="entry name" value="Porphobil_deam"/>
    <property type="match status" value="1"/>
</dbReference>
<keyword evidence="6" id="KW-0808">Transferase</keyword>
<dbReference type="Pfam" id="PF03900">
    <property type="entry name" value="Porphobil_deamC"/>
    <property type="match status" value="1"/>
</dbReference>
<reference evidence="12" key="1">
    <citation type="submission" date="2021-01" db="EMBL/GenBank/DDBJ databases">
        <authorList>
            <person name="Corre E."/>
            <person name="Pelletier E."/>
            <person name="Niang G."/>
            <person name="Scheremetjew M."/>
            <person name="Finn R."/>
            <person name="Kale V."/>
            <person name="Holt S."/>
            <person name="Cochrane G."/>
            <person name="Meng A."/>
            <person name="Brown T."/>
            <person name="Cohen L."/>
        </authorList>
    </citation>
    <scope>NUCLEOTIDE SEQUENCE</scope>
    <source>
        <strain evidence="12">RCC1130</strain>
    </source>
</reference>
<dbReference type="Gene3D" id="3.40.190.10">
    <property type="entry name" value="Periplasmic binding protein-like II"/>
    <property type="match status" value="2"/>
</dbReference>
<protein>
    <recommendedName>
        <fullName evidence="5">hydroxymethylbilane synthase</fullName>
        <ecNumber evidence="5">2.5.1.61</ecNumber>
    </recommendedName>
    <alternativeName>
        <fullName evidence="8">Hydroxymethylbilane synthase</fullName>
    </alternativeName>
</protein>
<dbReference type="PIRSF" id="PIRSF001438">
    <property type="entry name" value="4pyrrol_synth_OHMeBilane_synth"/>
    <property type="match status" value="1"/>
</dbReference>
<feature type="signal peptide" evidence="9">
    <location>
        <begin position="1"/>
        <end position="19"/>
    </location>
</feature>
<dbReference type="GO" id="GO:0005737">
    <property type="term" value="C:cytoplasm"/>
    <property type="evidence" value="ECO:0007669"/>
    <property type="project" value="TreeGrafter"/>
</dbReference>
<dbReference type="PRINTS" id="PR00151">
    <property type="entry name" value="PORPHBDMNASE"/>
</dbReference>
<dbReference type="InterPro" id="IPR000860">
    <property type="entry name" value="HemC"/>
</dbReference>
<comment type="similarity">
    <text evidence="4">Belongs to the HMBS family.</text>
</comment>